<gene>
    <name evidence="3" type="primary">DUSP11</name>
    <name evidence="3" type="ORF">FJT64_007555</name>
</gene>
<dbReference type="PROSITE" id="PS00383">
    <property type="entry name" value="TYR_PHOSPHATASE_1"/>
    <property type="match status" value="1"/>
</dbReference>
<dbReference type="Proteomes" id="UP000440578">
    <property type="component" value="Unassembled WGS sequence"/>
</dbReference>
<dbReference type="SUPFAM" id="SSF52799">
    <property type="entry name" value="(Phosphotyrosine protein) phosphatases II"/>
    <property type="match status" value="1"/>
</dbReference>
<dbReference type="AlphaFoldDB" id="A0A6A4VEJ8"/>
<evidence type="ECO:0000256" key="1">
    <source>
        <dbReference type="SAM" id="MobiDB-lite"/>
    </source>
</evidence>
<evidence type="ECO:0000313" key="3">
    <source>
        <dbReference type="EMBL" id="KAF0294817.1"/>
    </source>
</evidence>
<dbReference type="Pfam" id="PF00782">
    <property type="entry name" value="DSPc"/>
    <property type="match status" value="1"/>
</dbReference>
<comment type="caution">
    <text evidence="3">The sequence shown here is derived from an EMBL/GenBank/DDBJ whole genome shotgun (WGS) entry which is preliminary data.</text>
</comment>
<feature type="region of interest" description="Disordered" evidence="1">
    <location>
        <begin position="223"/>
        <end position="281"/>
    </location>
</feature>
<dbReference type="Gene3D" id="3.90.190.10">
    <property type="entry name" value="Protein tyrosine phosphatase superfamily"/>
    <property type="match status" value="1"/>
</dbReference>
<organism evidence="3 4">
    <name type="scientific">Amphibalanus amphitrite</name>
    <name type="common">Striped barnacle</name>
    <name type="synonym">Balanus amphitrite</name>
    <dbReference type="NCBI Taxonomy" id="1232801"/>
    <lineage>
        <taxon>Eukaryota</taxon>
        <taxon>Metazoa</taxon>
        <taxon>Ecdysozoa</taxon>
        <taxon>Arthropoda</taxon>
        <taxon>Crustacea</taxon>
        <taxon>Multicrustacea</taxon>
        <taxon>Cirripedia</taxon>
        <taxon>Thoracica</taxon>
        <taxon>Thoracicalcarea</taxon>
        <taxon>Balanomorpha</taxon>
        <taxon>Balanoidea</taxon>
        <taxon>Balanidae</taxon>
        <taxon>Amphibalaninae</taxon>
        <taxon>Amphibalanus</taxon>
    </lineage>
</organism>
<dbReference type="PROSITE" id="PS50056">
    <property type="entry name" value="TYR_PHOSPHATASE_2"/>
    <property type="match status" value="1"/>
</dbReference>
<dbReference type="InterPro" id="IPR000340">
    <property type="entry name" value="Dual-sp_phosphatase_cat-dom"/>
</dbReference>
<dbReference type="InterPro" id="IPR016130">
    <property type="entry name" value="Tyr_Pase_AS"/>
</dbReference>
<accession>A0A6A4VEJ8</accession>
<evidence type="ECO:0000259" key="2">
    <source>
        <dbReference type="PROSITE" id="PS50056"/>
    </source>
</evidence>
<proteinExistence type="predicted"/>
<dbReference type="GO" id="GO:0004651">
    <property type="term" value="F:polynucleotide 5'-phosphatase activity"/>
    <property type="evidence" value="ECO:0007669"/>
    <property type="project" value="TreeGrafter"/>
</dbReference>
<dbReference type="InterPro" id="IPR029021">
    <property type="entry name" value="Prot-tyrosine_phosphatase-like"/>
</dbReference>
<keyword evidence="4" id="KW-1185">Reference proteome</keyword>
<name>A0A6A4VEJ8_AMPAM</name>
<feature type="compositionally biased region" description="Basic and acidic residues" evidence="1">
    <location>
        <begin position="238"/>
        <end position="261"/>
    </location>
</feature>
<protein>
    <submittedName>
        <fullName evidence="3">RNA/RNP complex-1-interacting phosphatase</fullName>
    </submittedName>
</protein>
<feature type="domain" description="Tyrosine specific protein phosphatases" evidence="2">
    <location>
        <begin position="146"/>
        <end position="214"/>
    </location>
</feature>
<dbReference type="PANTHER" id="PTHR10367:SF9">
    <property type="entry name" value="DUAL-SPECIFICITY PHOSPHATASE 11 (RNA_RNP COMPLEX 1-INTERACTING)"/>
    <property type="match status" value="1"/>
</dbReference>
<evidence type="ECO:0000313" key="4">
    <source>
        <dbReference type="Proteomes" id="UP000440578"/>
    </source>
</evidence>
<sequence>MGKNGIPDRWLDYSNFGDVIEGTRIVALKVPLKEVPAMCRCQSSARPTGGARHTWASTRGELGRAASPAPLARGARRTGEVLLNKVQQKERFSPQMATDGIPKLDYVIDLTYTKRYYSPHEFQSRGIGHSKIATEGHVIPNGAVMRRFFDTMDSYLADDRRTGVIGVHCTHGVNRTGYMVCRYMISKLGFAPDQAIAAFNKARGHDLERANYLMDLRAGNWPELPEAVPEEPPEPAVESDRRREPWTPADQRRQRREERRRGAAPFPWPPPAGHRWHRPPGPPRFWRPPPPWAGPDWRPRGPPPPWVWPGGGEGWRHGPPPPRPPPHDDGPSREARDGPPQDTDDQWQPEPRPVAADDPPPSAERPPPSADRGHDRPPPTGTRMLSIASERCPVVAETGAPTELIVLRLQAQIFCHVSGVHNPAVADRRLTRAHQGECAGHGTPCRQ</sequence>
<feature type="compositionally biased region" description="Pro residues" evidence="1">
    <location>
        <begin position="358"/>
        <end position="369"/>
    </location>
</feature>
<feature type="region of interest" description="Disordered" evidence="1">
    <location>
        <begin position="303"/>
        <end position="384"/>
    </location>
</feature>
<dbReference type="InterPro" id="IPR051029">
    <property type="entry name" value="mRNA_Capping_Enz/RNA_Phosphat"/>
</dbReference>
<reference evidence="3 4" key="1">
    <citation type="submission" date="2019-07" db="EMBL/GenBank/DDBJ databases">
        <title>Draft genome assembly of a fouling barnacle, Amphibalanus amphitrite (Darwin, 1854): The first reference genome for Thecostraca.</title>
        <authorList>
            <person name="Kim W."/>
        </authorList>
    </citation>
    <scope>NUCLEOTIDE SEQUENCE [LARGE SCALE GENOMIC DNA]</scope>
    <source>
        <strain evidence="3">SNU_AA5</strain>
        <tissue evidence="3">Soma without cirri and trophi</tissue>
    </source>
</reference>
<dbReference type="InterPro" id="IPR000387">
    <property type="entry name" value="Tyr_Pase_dom"/>
</dbReference>
<dbReference type="EMBL" id="VIIS01001656">
    <property type="protein sequence ID" value="KAF0294817.1"/>
    <property type="molecule type" value="Genomic_DNA"/>
</dbReference>
<dbReference type="PANTHER" id="PTHR10367">
    <property type="entry name" value="MRNA-CAPPING ENZYME"/>
    <property type="match status" value="1"/>
</dbReference>
<feature type="compositionally biased region" description="Basic and acidic residues" evidence="1">
    <location>
        <begin position="325"/>
        <end position="339"/>
    </location>
</feature>
<dbReference type="OrthoDB" id="428974at2759"/>